<comment type="caution">
    <text evidence="2">The sequence shown here is derived from an EMBL/GenBank/DDBJ whole genome shotgun (WGS) entry which is preliminary data.</text>
</comment>
<sequence length="297" mass="34545">MNQYYIDEQCSANDLIPEINRVLLESFKAVILMLHKENVDDPFVKFLFPHNKPVIRHDTEYAISEDKQPNGGITNENINDHIKEEPPEKKNELSTKDDGKDFFDGLDNRKEDDEVVKDEVVENEVVEDIFDESAMKNSHKLGDVFYQYELDNHKNDILKFNKPTTINDFNKNNSLAIFIHIKDSNSVYGGIIHGDKSVLFCKEKNKKVQQIKSKGKITKGFIKAFRYDTSPDADILFKFYEAFAVAKTKGSDELYLHFEKSSDCYEGYSNFTILEDQNTIQRITAYNLDFFIYSFIY</sequence>
<dbReference type="EMBL" id="BAAFRS010000100">
    <property type="protein sequence ID" value="GAB1222255.1"/>
    <property type="molecule type" value="Genomic_DNA"/>
</dbReference>
<name>A0ABQ0DHC7_9EUKA</name>
<feature type="compositionally biased region" description="Basic and acidic residues" evidence="1">
    <location>
        <begin position="78"/>
        <end position="107"/>
    </location>
</feature>
<reference evidence="2 3" key="1">
    <citation type="journal article" date="2019" name="PLoS Negl. Trop. Dis.">
        <title>Whole genome sequencing of Entamoeba nuttalli reveals mammalian host-related molecular signatures and a novel octapeptide-repeat surface protein.</title>
        <authorList>
            <person name="Tanaka M."/>
            <person name="Makiuchi T."/>
            <person name="Komiyama T."/>
            <person name="Shiina T."/>
            <person name="Osaki K."/>
            <person name="Tachibana H."/>
        </authorList>
    </citation>
    <scope>NUCLEOTIDE SEQUENCE [LARGE SCALE GENOMIC DNA]</scope>
    <source>
        <strain evidence="2 3">P19-061405</strain>
    </source>
</reference>
<accession>A0ABQ0DHC7</accession>
<protein>
    <recommendedName>
        <fullName evidence="4">TLDc domain-containing protein</fullName>
    </recommendedName>
</protein>
<evidence type="ECO:0000313" key="2">
    <source>
        <dbReference type="EMBL" id="GAB1222255.1"/>
    </source>
</evidence>
<proteinExistence type="predicted"/>
<evidence type="ECO:0000256" key="1">
    <source>
        <dbReference type="SAM" id="MobiDB-lite"/>
    </source>
</evidence>
<evidence type="ECO:0000313" key="3">
    <source>
        <dbReference type="Proteomes" id="UP001628156"/>
    </source>
</evidence>
<evidence type="ECO:0008006" key="4">
    <source>
        <dbReference type="Google" id="ProtNLM"/>
    </source>
</evidence>
<gene>
    <name evidence="2" type="ORF">ENUP19_0100G0003</name>
</gene>
<organism evidence="2 3">
    <name type="scientific">Entamoeba nuttalli</name>
    <dbReference type="NCBI Taxonomy" id="412467"/>
    <lineage>
        <taxon>Eukaryota</taxon>
        <taxon>Amoebozoa</taxon>
        <taxon>Evosea</taxon>
        <taxon>Archamoebae</taxon>
        <taxon>Mastigamoebida</taxon>
        <taxon>Entamoebidae</taxon>
        <taxon>Entamoeba</taxon>
    </lineage>
</organism>
<keyword evidence="3" id="KW-1185">Reference proteome</keyword>
<dbReference type="Proteomes" id="UP001628156">
    <property type="component" value="Unassembled WGS sequence"/>
</dbReference>
<feature type="region of interest" description="Disordered" evidence="1">
    <location>
        <begin position="63"/>
        <end position="107"/>
    </location>
</feature>